<dbReference type="RefSeq" id="WP_203764243.1">
    <property type="nucleotide sequence ID" value="NZ_BAAABO010000036.1"/>
</dbReference>
<evidence type="ECO:0000313" key="2">
    <source>
        <dbReference type="Proteomes" id="UP000609879"/>
    </source>
</evidence>
<name>A0ABQ3Y4Q0_9ACTN</name>
<dbReference type="Proteomes" id="UP000609879">
    <property type="component" value="Unassembled WGS sequence"/>
</dbReference>
<proteinExistence type="predicted"/>
<gene>
    <name evidence="1" type="ORF">Ade02nite_35880</name>
</gene>
<organism evidence="1 2">
    <name type="scientific">Paractinoplanes deccanensis</name>
    <dbReference type="NCBI Taxonomy" id="113561"/>
    <lineage>
        <taxon>Bacteria</taxon>
        <taxon>Bacillati</taxon>
        <taxon>Actinomycetota</taxon>
        <taxon>Actinomycetes</taxon>
        <taxon>Micromonosporales</taxon>
        <taxon>Micromonosporaceae</taxon>
        <taxon>Paractinoplanes</taxon>
    </lineage>
</organism>
<sequence>MGYELHITRSIRAHESTRFPLADAEVVAAVDLAVALAARVADPDEPERR</sequence>
<accession>A0ABQ3Y4Q0</accession>
<comment type="caution">
    <text evidence="1">The sequence shown here is derived from an EMBL/GenBank/DDBJ whole genome shotgun (WGS) entry which is preliminary data.</text>
</comment>
<dbReference type="EMBL" id="BOMI01000067">
    <property type="protein sequence ID" value="GID74947.1"/>
    <property type="molecule type" value="Genomic_DNA"/>
</dbReference>
<evidence type="ECO:0000313" key="1">
    <source>
        <dbReference type="EMBL" id="GID74947.1"/>
    </source>
</evidence>
<reference evidence="1 2" key="1">
    <citation type="submission" date="2021-01" db="EMBL/GenBank/DDBJ databases">
        <title>Whole genome shotgun sequence of Actinoplanes deccanensis NBRC 13994.</title>
        <authorList>
            <person name="Komaki H."/>
            <person name="Tamura T."/>
        </authorList>
    </citation>
    <scope>NUCLEOTIDE SEQUENCE [LARGE SCALE GENOMIC DNA]</scope>
    <source>
        <strain evidence="1 2">NBRC 13994</strain>
    </source>
</reference>
<keyword evidence="2" id="KW-1185">Reference proteome</keyword>
<protein>
    <submittedName>
        <fullName evidence="1">Uncharacterized protein</fullName>
    </submittedName>
</protein>